<dbReference type="EMBL" id="JAAAML010000003">
    <property type="protein sequence ID" value="MCO6409766.1"/>
    <property type="molecule type" value="Genomic_DNA"/>
</dbReference>
<dbReference type="RefSeq" id="WP_252916565.1">
    <property type="nucleotide sequence ID" value="NZ_JAAAML010000003.1"/>
</dbReference>
<evidence type="ECO:0000259" key="2">
    <source>
        <dbReference type="Pfam" id="PF07238"/>
    </source>
</evidence>
<evidence type="ECO:0000256" key="1">
    <source>
        <dbReference type="SAM" id="MobiDB-lite"/>
    </source>
</evidence>
<evidence type="ECO:0000313" key="3">
    <source>
        <dbReference type="EMBL" id="MCO6409766.1"/>
    </source>
</evidence>
<sequence length="152" mass="16925">MSSHEPVDHPDDPNAADQARPPRTRVLKGAYAAFNQEFSAIPCTLRDISATGAHVVFEGGWFVPDRFMLHVDIDGYKIECERVWQRGSECGVRFIGEKLVTGKARQQVLTPEPYADESIAVSNARSRPIFGDPAAPRPVQRHRPGGFGRRTR</sequence>
<comment type="caution">
    <text evidence="3">The sequence shown here is derived from an EMBL/GenBank/DDBJ whole genome shotgun (WGS) entry which is preliminary data.</text>
</comment>
<feature type="compositionally biased region" description="Basic residues" evidence="1">
    <location>
        <begin position="139"/>
        <end position="152"/>
    </location>
</feature>
<gene>
    <name evidence="3" type="ORF">GTW23_16405</name>
</gene>
<evidence type="ECO:0000313" key="4">
    <source>
        <dbReference type="Proteomes" id="UP001320715"/>
    </source>
</evidence>
<protein>
    <recommendedName>
        <fullName evidence="2">PilZ domain-containing protein</fullName>
    </recommendedName>
</protein>
<feature type="region of interest" description="Disordered" evidence="1">
    <location>
        <begin position="1"/>
        <end position="22"/>
    </location>
</feature>
<name>A0ABT1CU82_9HYPH</name>
<dbReference type="InterPro" id="IPR009875">
    <property type="entry name" value="PilZ_domain"/>
</dbReference>
<feature type="region of interest" description="Disordered" evidence="1">
    <location>
        <begin position="127"/>
        <end position="152"/>
    </location>
</feature>
<proteinExistence type="predicted"/>
<dbReference type="Proteomes" id="UP001320715">
    <property type="component" value="Unassembled WGS sequence"/>
</dbReference>
<feature type="domain" description="PilZ" evidence="2">
    <location>
        <begin position="30"/>
        <end position="95"/>
    </location>
</feature>
<feature type="compositionally biased region" description="Basic and acidic residues" evidence="1">
    <location>
        <begin position="1"/>
        <end position="12"/>
    </location>
</feature>
<dbReference type="SUPFAM" id="SSF141371">
    <property type="entry name" value="PilZ domain-like"/>
    <property type="match status" value="1"/>
</dbReference>
<keyword evidence="4" id="KW-1185">Reference proteome</keyword>
<organism evidence="3 4">
    <name type="scientific">Hoeflea alexandrii</name>
    <dbReference type="NCBI Taxonomy" id="288436"/>
    <lineage>
        <taxon>Bacteria</taxon>
        <taxon>Pseudomonadati</taxon>
        <taxon>Pseudomonadota</taxon>
        <taxon>Alphaproteobacteria</taxon>
        <taxon>Hyphomicrobiales</taxon>
        <taxon>Rhizobiaceae</taxon>
        <taxon>Hoeflea</taxon>
    </lineage>
</organism>
<accession>A0ABT1CU82</accession>
<dbReference type="Pfam" id="PF07238">
    <property type="entry name" value="PilZ"/>
    <property type="match status" value="1"/>
</dbReference>
<reference evidence="3 4" key="1">
    <citation type="submission" date="2020-01" db="EMBL/GenBank/DDBJ databases">
        <title>Genomes of bacteria type strains.</title>
        <authorList>
            <person name="Chen J."/>
            <person name="Zhu S."/>
            <person name="Yang J."/>
        </authorList>
    </citation>
    <scope>NUCLEOTIDE SEQUENCE [LARGE SCALE GENOMIC DNA]</scope>
    <source>
        <strain evidence="3 4">DSM 16655</strain>
    </source>
</reference>